<dbReference type="Proteomes" id="UP001249945">
    <property type="component" value="Unassembled WGS sequence"/>
</dbReference>
<comment type="caution">
    <text evidence="1">The sequence shown here is derived from an EMBL/GenBank/DDBJ whole genome shotgun (WGS) entry which is preliminary data.</text>
</comment>
<evidence type="ECO:0000313" key="1">
    <source>
        <dbReference type="EMBL" id="MDT1974929.1"/>
    </source>
</evidence>
<reference evidence="1" key="1">
    <citation type="submission" date="2022-04" db="EMBL/GenBank/DDBJ databases">
        <title>Draft genome sequences of lactic acid bacteria (LAB) strains involved in meat spoilage.</title>
        <authorList>
            <person name="Palevich N."/>
        </authorList>
    </citation>
    <scope>NUCLEOTIDE SEQUENCE</scope>
    <source>
        <strain evidence="1">9-14</strain>
    </source>
</reference>
<dbReference type="EMBL" id="JALRMR010000014">
    <property type="protein sequence ID" value="MDT1974929.1"/>
    <property type="molecule type" value="Genomic_DNA"/>
</dbReference>
<protein>
    <submittedName>
        <fullName evidence="1">DUF5415 family protein</fullName>
    </submittedName>
</protein>
<dbReference type="Pfam" id="PF17436">
    <property type="entry name" value="DUF5415"/>
    <property type="match status" value="1"/>
</dbReference>
<proteinExistence type="predicted"/>
<gene>
    <name evidence="1" type="ORF">MX635_11040</name>
</gene>
<dbReference type="AlphaFoldDB" id="A0AAW8RAZ0"/>
<name>A0AAW8RAZ0_CARDV</name>
<accession>A0AAW8RAZ0</accession>
<evidence type="ECO:0000313" key="2">
    <source>
        <dbReference type="Proteomes" id="UP001249945"/>
    </source>
</evidence>
<dbReference type="RefSeq" id="WP_135018936.1">
    <property type="nucleotide sequence ID" value="NZ_JALRMQ010000008.1"/>
</dbReference>
<sequence>MAGKKKVKPFYEEAAEKILERKGQSYKEWKNNKISERKMAVLQGTDKEWESKVTEEECYKLMAKNIQQ</sequence>
<organism evidence="1 2">
    <name type="scientific">Carnobacterium divergens</name>
    <name type="common">Lactobacillus divergens</name>
    <dbReference type="NCBI Taxonomy" id="2748"/>
    <lineage>
        <taxon>Bacteria</taxon>
        <taxon>Bacillati</taxon>
        <taxon>Bacillota</taxon>
        <taxon>Bacilli</taxon>
        <taxon>Lactobacillales</taxon>
        <taxon>Carnobacteriaceae</taxon>
        <taxon>Carnobacterium</taxon>
    </lineage>
</organism>
<dbReference type="InterPro" id="IPR035395">
    <property type="entry name" value="DUF5415"/>
</dbReference>